<organism evidence="4 5">
    <name type="scientific">Agaribacter marinus</name>
    <dbReference type="NCBI Taxonomy" id="1431249"/>
    <lineage>
        <taxon>Bacteria</taxon>
        <taxon>Pseudomonadati</taxon>
        <taxon>Pseudomonadota</taxon>
        <taxon>Gammaproteobacteria</taxon>
        <taxon>Alteromonadales</taxon>
        <taxon>Alteromonadaceae</taxon>
        <taxon>Agaribacter</taxon>
    </lineage>
</organism>
<comment type="similarity">
    <text evidence="1">Belongs to the IMPACT family.</text>
</comment>
<dbReference type="InterPro" id="IPR023582">
    <property type="entry name" value="Impact"/>
</dbReference>
<dbReference type="InterPro" id="IPR035647">
    <property type="entry name" value="EFG_III/V"/>
</dbReference>
<dbReference type="InterPro" id="IPR001498">
    <property type="entry name" value="Impact_N"/>
</dbReference>
<dbReference type="Gene3D" id="3.30.230.30">
    <property type="entry name" value="Impact, N-terminal domain"/>
    <property type="match status" value="1"/>
</dbReference>
<dbReference type="InterPro" id="IPR015269">
    <property type="entry name" value="UPF0029_Impact_C"/>
</dbReference>
<dbReference type="Proteomes" id="UP001156601">
    <property type="component" value="Unassembled WGS sequence"/>
</dbReference>
<evidence type="ECO:0000259" key="3">
    <source>
        <dbReference type="Pfam" id="PF09186"/>
    </source>
</evidence>
<dbReference type="AlphaFoldDB" id="A0AA37WFP6"/>
<dbReference type="PROSITE" id="PS00910">
    <property type="entry name" value="UPF0029"/>
    <property type="match status" value="1"/>
</dbReference>
<evidence type="ECO:0000256" key="1">
    <source>
        <dbReference type="ARBA" id="ARBA00007665"/>
    </source>
</evidence>
<dbReference type="GO" id="GO:0032561">
    <property type="term" value="F:guanyl ribonucleotide binding"/>
    <property type="evidence" value="ECO:0007669"/>
    <property type="project" value="UniProtKB-ARBA"/>
</dbReference>
<evidence type="ECO:0000313" key="5">
    <source>
        <dbReference type="Proteomes" id="UP001156601"/>
    </source>
</evidence>
<gene>
    <name evidence="4" type="ORF">GCM10007852_01190</name>
</gene>
<dbReference type="SUPFAM" id="SSF54211">
    <property type="entry name" value="Ribosomal protein S5 domain 2-like"/>
    <property type="match status" value="1"/>
</dbReference>
<evidence type="ECO:0008006" key="6">
    <source>
        <dbReference type="Google" id="ProtNLM"/>
    </source>
</evidence>
<reference evidence="4" key="1">
    <citation type="journal article" date="2014" name="Int. J. Syst. Evol. Microbiol.">
        <title>Complete genome sequence of Corynebacterium casei LMG S-19264T (=DSM 44701T), isolated from a smear-ripened cheese.</title>
        <authorList>
            <consortium name="US DOE Joint Genome Institute (JGI-PGF)"/>
            <person name="Walter F."/>
            <person name="Albersmeier A."/>
            <person name="Kalinowski J."/>
            <person name="Ruckert C."/>
        </authorList>
    </citation>
    <scope>NUCLEOTIDE SEQUENCE</scope>
    <source>
        <strain evidence="4">NBRC 110023</strain>
    </source>
</reference>
<protein>
    <recommendedName>
        <fullName evidence="6">YigZ family protein</fullName>
    </recommendedName>
</protein>
<dbReference type="GO" id="GO:0005737">
    <property type="term" value="C:cytoplasm"/>
    <property type="evidence" value="ECO:0007669"/>
    <property type="project" value="TreeGrafter"/>
</dbReference>
<dbReference type="PANTHER" id="PTHR16301:SF20">
    <property type="entry name" value="IMPACT FAMILY MEMBER YIGZ"/>
    <property type="match status" value="1"/>
</dbReference>
<dbReference type="GO" id="GO:0017111">
    <property type="term" value="F:ribonucleoside triphosphate phosphatase activity"/>
    <property type="evidence" value="ECO:0007669"/>
    <property type="project" value="UniProtKB-ARBA"/>
</dbReference>
<dbReference type="InterPro" id="IPR036956">
    <property type="entry name" value="Impact_N_sf"/>
</dbReference>
<evidence type="ECO:0000313" key="4">
    <source>
        <dbReference type="EMBL" id="GLR69211.1"/>
    </source>
</evidence>
<accession>A0AA37WFP6</accession>
<dbReference type="RefSeq" id="WP_284215539.1">
    <property type="nucleotide sequence ID" value="NZ_BSOT01000002.1"/>
</dbReference>
<name>A0AA37WFP6_9ALTE</name>
<dbReference type="GO" id="GO:0006446">
    <property type="term" value="P:regulation of translational initiation"/>
    <property type="evidence" value="ECO:0007669"/>
    <property type="project" value="TreeGrafter"/>
</dbReference>
<dbReference type="Gene3D" id="3.30.70.240">
    <property type="match status" value="1"/>
</dbReference>
<dbReference type="InterPro" id="IPR020568">
    <property type="entry name" value="Ribosomal_Su5_D2-typ_SF"/>
</dbReference>
<comment type="caution">
    <text evidence="4">The sequence shown here is derived from an EMBL/GenBank/DDBJ whole genome shotgun (WGS) entry which is preliminary data.</text>
</comment>
<reference evidence="4" key="2">
    <citation type="submission" date="2023-01" db="EMBL/GenBank/DDBJ databases">
        <title>Draft genome sequence of Agaribacter marinus strain NBRC 110023.</title>
        <authorList>
            <person name="Sun Q."/>
            <person name="Mori K."/>
        </authorList>
    </citation>
    <scope>NUCLEOTIDE SEQUENCE</scope>
    <source>
        <strain evidence="4">NBRC 110023</strain>
    </source>
</reference>
<dbReference type="Pfam" id="PF01205">
    <property type="entry name" value="Impact_N"/>
    <property type="match status" value="1"/>
</dbReference>
<dbReference type="SUPFAM" id="SSF54980">
    <property type="entry name" value="EF-G C-terminal domain-like"/>
    <property type="match status" value="1"/>
</dbReference>
<feature type="domain" description="Impact N-terminal" evidence="2">
    <location>
        <begin position="13"/>
        <end position="120"/>
    </location>
</feature>
<feature type="domain" description="UPF0029" evidence="3">
    <location>
        <begin position="136"/>
        <end position="184"/>
    </location>
</feature>
<evidence type="ECO:0000259" key="2">
    <source>
        <dbReference type="Pfam" id="PF01205"/>
    </source>
</evidence>
<dbReference type="InterPro" id="IPR020569">
    <property type="entry name" value="UPF0029_Impact_CS"/>
</dbReference>
<dbReference type="Pfam" id="PF09186">
    <property type="entry name" value="DUF1949"/>
    <property type="match status" value="1"/>
</dbReference>
<sequence length="192" mass="21392">MPIKPVETLFEEKKSKFFAYVAKAENRADAMQSLEICKQKYPDARHHCWAYLFGSPKVPTSAAMSDDGEPSGTAGKPILNVLQHGEIGNVIVVVSRYFGGIKLGAGGLVRAYSNATNQAINAVETIEFIDMLERRCTVSFSDEQKIRHWLSQHEGDLVDVSYTSVVTMAIRIPKSHDAQFKQFILPYQVHSS</sequence>
<keyword evidence="5" id="KW-1185">Reference proteome</keyword>
<dbReference type="PANTHER" id="PTHR16301">
    <property type="entry name" value="IMPACT-RELATED"/>
    <property type="match status" value="1"/>
</dbReference>
<dbReference type="GO" id="GO:0043168">
    <property type="term" value="F:anion binding"/>
    <property type="evidence" value="ECO:0007669"/>
    <property type="project" value="UniProtKB-ARBA"/>
</dbReference>
<dbReference type="EMBL" id="BSOT01000002">
    <property type="protein sequence ID" value="GLR69211.1"/>
    <property type="molecule type" value="Genomic_DNA"/>
</dbReference>
<proteinExistence type="inferred from homology"/>